<dbReference type="EMBL" id="JBCGBO010000007">
    <property type="protein sequence ID" value="KAK9188700.1"/>
    <property type="molecule type" value="Genomic_DNA"/>
</dbReference>
<dbReference type="Proteomes" id="UP001428341">
    <property type="component" value="Unassembled WGS sequence"/>
</dbReference>
<evidence type="ECO:0000313" key="1">
    <source>
        <dbReference type="EMBL" id="KAK9188700.1"/>
    </source>
</evidence>
<accession>A0AAP0LWP5</accession>
<name>A0AAP0LWP5_9ROSI</name>
<gene>
    <name evidence="1" type="ORF">WN944_020105</name>
</gene>
<comment type="caution">
    <text evidence="1">The sequence shown here is derived from an EMBL/GenBank/DDBJ whole genome shotgun (WGS) entry which is preliminary data.</text>
</comment>
<keyword evidence="2" id="KW-1185">Reference proteome</keyword>
<protein>
    <submittedName>
        <fullName evidence="1">Uncharacterized protein</fullName>
    </submittedName>
</protein>
<reference evidence="1 2" key="1">
    <citation type="submission" date="2024-05" db="EMBL/GenBank/DDBJ databases">
        <title>Haplotype-resolved chromosome-level genome assembly of Huyou (Citrus changshanensis).</title>
        <authorList>
            <person name="Miao C."/>
            <person name="Chen W."/>
            <person name="Wu Y."/>
            <person name="Wang L."/>
            <person name="Zhao S."/>
            <person name="Grierson D."/>
            <person name="Xu C."/>
            <person name="Chen K."/>
        </authorList>
    </citation>
    <scope>NUCLEOTIDE SEQUENCE [LARGE SCALE GENOMIC DNA]</scope>
    <source>
        <strain evidence="1">01-14</strain>
        <tissue evidence="1">Leaf</tissue>
    </source>
</reference>
<organism evidence="1 2">
    <name type="scientific">Citrus x changshan-huyou</name>
    <dbReference type="NCBI Taxonomy" id="2935761"/>
    <lineage>
        <taxon>Eukaryota</taxon>
        <taxon>Viridiplantae</taxon>
        <taxon>Streptophyta</taxon>
        <taxon>Embryophyta</taxon>
        <taxon>Tracheophyta</taxon>
        <taxon>Spermatophyta</taxon>
        <taxon>Magnoliopsida</taxon>
        <taxon>eudicotyledons</taxon>
        <taxon>Gunneridae</taxon>
        <taxon>Pentapetalae</taxon>
        <taxon>rosids</taxon>
        <taxon>malvids</taxon>
        <taxon>Sapindales</taxon>
        <taxon>Rutaceae</taxon>
        <taxon>Aurantioideae</taxon>
        <taxon>Citrus</taxon>
    </lineage>
</organism>
<dbReference type="AlphaFoldDB" id="A0AAP0LWP5"/>
<evidence type="ECO:0000313" key="2">
    <source>
        <dbReference type="Proteomes" id="UP001428341"/>
    </source>
</evidence>
<sequence length="74" mass="8592">MCGRRDSVKGLENTLHRTIGRNYFKRKISVMEYASDWTKHRKSLAFTGHVIRSTTSSMPWSCEIIIGDGFHEFL</sequence>
<proteinExistence type="predicted"/>